<dbReference type="PRINTS" id="PR02008">
    <property type="entry name" value="RCMTFAMILY"/>
</dbReference>
<dbReference type="GeneID" id="8827005"/>
<dbReference type="InterPro" id="IPR029063">
    <property type="entry name" value="SAM-dependent_MTases_sf"/>
</dbReference>
<organism evidence="7 8">
    <name type="scientific">Aciduliprofundum boonei (strain DSM 19572 / T469)</name>
    <dbReference type="NCBI Taxonomy" id="439481"/>
    <lineage>
        <taxon>Archaea</taxon>
        <taxon>Methanobacteriati</taxon>
        <taxon>Thermoplasmatota</taxon>
        <taxon>DHVE2 group</taxon>
        <taxon>Candidatus Aciduliprofundum</taxon>
    </lineage>
</organism>
<reference evidence="7" key="1">
    <citation type="submission" date="2010-02" db="EMBL/GenBank/DDBJ databases">
        <title>Complete sequence of Aciduliprofundum boonei T469.</title>
        <authorList>
            <consortium name="US DOE Joint Genome Institute"/>
            <person name="Lucas S."/>
            <person name="Copeland A."/>
            <person name="Lapidus A."/>
            <person name="Cheng J.-F."/>
            <person name="Bruce D."/>
            <person name="Goodwin L."/>
            <person name="Pitluck S."/>
            <person name="Saunders E."/>
            <person name="Detter J.C."/>
            <person name="Han C."/>
            <person name="Tapia R."/>
            <person name="Land M."/>
            <person name="Hauser L."/>
            <person name="Kyrpides N."/>
            <person name="Mikhailova N."/>
            <person name="Flores G."/>
            <person name="Reysenbach A.-L."/>
            <person name="Woyke T."/>
        </authorList>
    </citation>
    <scope>NUCLEOTIDE SEQUENCE</scope>
    <source>
        <strain evidence="7">T469</strain>
    </source>
</reference>
<feature type="domain" description="SAM-dependent MTase RsmB/NOP-type" evidence="6">
    <location>
        <begin position="102"/>
        <end position="355"/>
    </location>
</feature>
<sequence>MIEKIAVRVIRKWMRKGNMARAMRDILPRSSLSFEEREQVARIVHDVVRYKLYYDYIMEKRGMKKNAENYVKLSLKKPKVNTPYHIRNSLSLKLAEVTPREFIDIINREPDTVLCVNLAKIDRDKAIEELERDGIDAEEFIPESAIKADSKARYSSLIKNGLAIVQDSSSQIIAKLASSLGEEVLDYCAGSGGKSLAMHALNSNLKIHAYDINERKLKSLENRAKKWEMNVYIFYDKPSGEFPVVLVDAPCSGVGAAARNPEAKYQEDFEKFAKMQMEILNEAKENVKSHGYLVYVVCSYTPWETENLIEEFLNKAPYFVPQEIKCEYERYIKKGNYGAYILAGDIFYVSVLRRE</sequence>
<dbReference type="PANTHER" id="PTHR22807:SF53">
    <property type="entry name" value="RIBOSOMAL RNA SMALL SUBUNIT METHYLTRANSFERASE B-RELATED"/>
    <property type="match status" value="1"/>
</dbReference>
<dbReference type="InterPro" id="IPR023267">
    <property type="entry name" value="RCMT"/>
</dbReference>
<keyword evidence="2 5" id="KW-0808">Transferase</keyword>
<dbReference type="GO" id="GO:0001510">
    <property type="term" value="P:RNA methylation"/>
    <property type="evidence" value="ECO:0007669"/>
    <property type="project" value="InterPro"/>
</dbReference>
<dbReference type="eggNOG" id="arCOG00975">
    <property type="taxonomic scope" value="Archaea"/>
</dbReference>
<keyword evidence="3 5" id="KW-0949">S-adenosyl-L-methionine</keyword>
<dbReference type="STRING" id="439481.Aboo_0069"/>
<keyword evidence="4 5" id="KW-0694">RNA-binding</keyword>
<evidence type="ECO:0000313" key="7">
    <source>
        <dbReference type="EMBL" id="ADD07881.1"/>
    </source>
</evidence>
<comment type="similarity">
    <text evidence="5">Belongs to the class I-like SAM-binding methyltransferase superfamily. RsmB/NOP family.</text>
</comment>
<name>B5IF93_ACIB4</name>
<dbReference type="RefSeq" id="WP_008085552.1">
    <property type="nucleotide sequence ID" value="NC_013926.1"/>
</dbReference>
<dbReference type="InterPro" id="IPR049560">
    <property type="entry name" value="MeTrfase_RsmB-F_NOP2_cat"/>
</dbReference>
<dbReference type="KEGG" id="abi:Aboo_0069"/>
<feature type="binding site" evidence="5">
    <location>
        <position position="248"/>
    </location>
    <ligand>
        <name>S-adenosyl-L-methionine</name>
        <dbReference type="ChEBI" id="CHEBI:59789"/>
    </ligand>
</feature>
<keyword evidence="1 5" id="KW-0489">Methyltransferase</keyword>
<proteinExistence type="inferred from homology"/>
<evidence type="ECO:0000256" key="2">
    <source>
        <dbReference type="ARBA" id="ARBA00022679"/>
    </source>
</evidence>
<dbReference type="OrthoDB" id="14725at2157"/>
<dbReference type="InterPro" id="IPR001678">
    <property type="entry name" value="MeTrfase_RsmB-F_NOP2_dom"/>
</dbReference>
<dbReference type="AlphaFoldDB" id="B5IF93"/>
<feature type="binding site" evidence="5">
    <location>
        <position position="211"/>
    </location>
    <ligand>
        <name>S-adenosyl-L-methionine</name>
        <dbReference type="ChEBI" id="CHEBI:59789"/>
    </ligand>
</feature>
<dbReference type="PROSITE" id="PS51686">
    <property type="entry name" value="SAM_MT_RSMB_NOP"/>
    <property type="match status" value="1"/>
</dbReference>
<evidence type="ECO:0000259" key="6">
    <source>
        <dbReference type="PROSITE" id="PS51686"/>
    </source>
</evidence>
<dbReference type="PANTHER" id="PTHR22807">
    <property type="entry name" value="NOP2 YEAST -RELATED NOL1/NOP2/FMU SUN DOMAIN-CONTAINING"/>
    <property type="match status" value="1"/>
</dbReference>
<keyword evidence="8" id="KW-1185">Reference proteome</keyword>
<dbReference type="Gene3D" id="3.40.50.150">
    <property type="entry name" value="Vaccinia Virus protein VP39"/>
    <property type="match status" value="1"/>
</dbReference>
<accession>B5IF93</accession>
<protein>
    <submittedName>
        <fullName evidence="7">Fmu (Sun) domain protein</fullName>
    </submittedName>
</protein>
<dbReference type="Pfam" id="PF01189">
    <property type="entry name" value="Methyltr_RsmB-F"/>
    <property type="match status" value="1"/>
</dbReference>
<dbReference type="GO" id="GO:0003723">
    <property type="term" value="F:RNA binding"/>
    <property type="evidence" value="ECO:0007669"/>
    <property type="project" value="UniProtKB-UniRule"/>
</dbReference>
<dbReference type="Proteomes" id="UP000001400">
    <property type="component" value="Chromosome"/>
</dbReference>
<gene>
    <name evidence="7" type="ordered locus">Aboo_0069</name>
</gene>
<evidence type="ECO:0000256" key="5">
    <source>
        <dbReference type="PROSITE-ProRule" id="PRU01023"/>
    </source>
</evidence>
<feature type="active site" description="Nucleophile" evidence="5">
    <location>
        <position position="298"/>
    </location>
</feature>
<dbReference type="SUPFAM" id="SSF53335">
    <property type="entry name" value="S-adenosyl-L-methionine-dependent methyltransferases"/>
    <property type="match status" value="1"/>
</dbReference>
<dbReference type="GO" id="GO:0008173">
    <property type="term" value="F:RNA methyltransferase activity"/>
    <property type="evidence" value="ECO:0007669"/>
    <property type="project" value="InterPro"/>
</dbReference>
<evidence type="ECO:0000256" key="4">
    <source>
        <dbReference type="ARBA" id="ARBA00022884"/>
    </source>
</evidence>
<comment type="caution">
    <text evidence="5">Lacks conserved residue(s) required for the propagation of feature annotation.</text>
</comment>
<dbReference type="HOGENOM" id="CLU_777556_0_0_2"/>
<evidence type="ECO:0000256" key="3">
    <source>
        <dbReference type="ARBA" id="ARBA00022691"/>
    </source>
</evidence>
<evidence type="ECO:0000313" key="8">
    <source>
        <dbReference type="Proteomes" id="UP000001400"/>
    </source>
</evidence>
<dbReference type="EMBL" id="CP001941">
    <property type="protein sequence ID" value="ADD07881.1"/>
    <property type="molecule type" value="Genomic_DNA"/>
</dbReference>
<evidence type="ECO:0000256" key="1">
    <source>
        <dbReference type="ARBA" id="ARBA00022603"/>
    </source>
</evidence>